<dbReference type="GO" id="GO:0015288">
    <property type="term" value="F:porin activity"/>
    <property type="evidence" value="ECO:0007669"/>
    <property type="project" value="InterPro"/>
</dbReference>
<keyword evidence="4" id="KW-0812">Transmembrane</keyword>
<evidence type="ECO:0000256" key="3">
    <source>
        <dbReference type="ARBA" id="ARBA00022452"/>
    </source>
</evidence>
<evidence type="ECO:0000256" key="6">
    <source>
        <dbReference type="ARBA" id="ARBA00023136"/>
    </source>
</evidence>
<dbReference type="InterPro" id="IPR023614">
    <property type="entry name" value="Porin_dom_sf"/>
</dbReference>
<reference evidence="9 10" key="1">
    <citation type="submission" date="2018-12" db="EMBL/GenBank/DDBJ databases">
        <authorList>
            <person name="Chong R.A."/>
        </authorList>
    </citation>
    <scope>NUCLEOTIDE SEQUENCE [LARGE SCALE GENOMIC DNA]</scope>
    <source>
        <strain evidence="9 10">Msa</strain>
    </source>
</reference>
<evidence type="ECO:0000313" key="9">
    <source>
        <dbReference type="EMBL" id="QCI23891.1"/>
    </source>
</evidence>
<dbReference type="PANTHER" id="PTHR34501:SF8">
    <property type="entry name" value="OUTER MEMBRANE PORIN N-RELATED"/>
    <property type="match status" value="1"/>
</dbReference>
<dbReference type="PRINTS" id="PR00183">
    <property type="entry name" value="ECOLIPORIN"/>
</dbReference>
<dbReference type="Gene3D" id="2.40.160.10">
    <property type="entry name" value="Porin"/>
    <property type="match status" value="1"/>
</dbReference>
<dbReference type="SUPFAM" id="SSF56935">
    <property type="entry name" value="Porins"/>
    <property type="match status" value="1"/>
</dbReference>
<dbReference type="OrthoDB" id="7055111at2"/>
<dbReference type="RefSeq" id="WP_158362707.1">
    <property type="nucleotide sequence ID" value="NZ_CP034864.1"/>
</dbReference>
<dbReference type="InterPro" id="IPR001702">
    <property type="entry name" value="Porin_Gram-ve"/>
</dbReference>
<proteinExistence type="inferred from homology"/>
<dbReference type="GO" id="GO:0034220">
    <property type="term" value="P:monoatomic ion transmembrane transport"/>
    <property type="evidence" value="ECO:0007669"/>
    <property type="project" value="InterPro"/>
</dbReference>
<dbReference type="InterPro" id="IPR001897">
    <property type="entry name" value="Porin_gammaproteobac"/>
</dbReference>
<evidence type="ECO:0000256" key="4">
    <source>
        <dbReference type="ARBA" id="ARBA00022692"/>
    </source>
</evidence>
<dbReference type="Proteomes" id="UP000298745">
    <property type="component" value="Chromosome"/>
</dbReference>
<keyword evidence="5 8" id="KW-0732">Signal</keyword>
<name>A0A4D6YBM8_9GAMM</name>
<dbReference type="AlphaFoldDB" id="A0A4D6YBM8"/>
<dbReference type="PANTHER" id="PTHR34501">
    <property type="entry name" value="PROTEIN YDDL-RELATED"/>
    <property type="match status" value="1"/>
</dbReference>
<reference evidence="9 10" key="2">
    <citation type="submission" date="2019-05" db="EMBL/GenBank/DDBJ databases">
        <title>Genome evolution of the obligate endosymbiont Buchnera aphidicola.</title>
        <authorList>
            <person name="Moran N.A."/>
        </authorList>
    </citation>
    <scope>NUCLEOTIDE SEQUENCE [LARGE SCALE GENOMIC DNA]</scope>
    <source>
        <strain evidence="9 10">Msa</strain>
    </source>
</reference>
<feature type="signal peptide" evidence="8">
    <location>
        <begin position="1"/>
        <end position="23"/>
    </location>
</feature>
<dbReference type="Pfam" id="PF00267">
    <property type="entry name" value="Porin_1"/>
    <property type="match status" value="1"/>
</dbReference>
<evidence type="ECO:0000256" key="7">
    <source>
        <dbReference type="ARBA" id="ARBA00023237"/>
    </source>
</evidence>
<accession>A0A4D6YBM8</accession>
<dbReference type="EMBL" id="CP034864">
    <property type="protein sequence ID" value="QCI23891.1"/>
    <property type="molecule type" value="Genomic_DNA"/>
</dbReference>
<keyword evidence="3" id="KW-1134">Transmembrane beta strand</keyword>
<sequence>MKNRKSLAIIIPMLLATTNSIHATEIFNKNGNQIELYGSINPNYKLSHGFLSTNITSNEDSTNAILGVSGKINITDELFSYAAIEYKTDFTNLEKLSNMKHSNAVRLGYAGFKYGNWGSIDYGRNYGIFHDVESLTNHIPYVNKNSFFNNNDHYMIGRNNSLLTYRNNNIFGLVDGVSVALQYQDEAKNRTDKKQNGMTWGASVKYETDVGLTAIASFFSSPKIHINNDNNNNNNDNLASVGAYGLGVKYNTNDIYIAAFYGEARNLIPVDIMNQNNNDNNNNQSNEQKYINKTQNIEAIAEYDFHSGFHSSLSYLDSKGQNFNVQDDPNRQNIAFEKEINISTRYEFNKNISTYMNYKINLLKNDHVENNQNQNQNQNNSADNTIGAGIVYQF</sequence>
<keyword evidence="6" id="KW-0472">Membrane</keyword>
<dbReference type="PRINTS" id="PR00182">
    <property type="entry name" value="ECOLNEIPORIN"/>
</dbReference>
<protein>
    <submittedName>
        <fullName evidence="9">Porin</fullName>
    </submittedName>
</protein>
<gene>
    <name evidence="9" type="ORF">D9V74_01705</name>
</gene>
<dbReference type="InterPro" id="IPR033900">
    <property type="entry name" value="Gram_neg_porin_domain"/>
</dbReference>
<comment type="similarity">
    <text evidence="2">Belongs to the Gram-negative porin family.</text>
</comment>
<evidence type="ECO:0000256" key="8">
    <source>
        <dbReference type="SAM" id="SignalP"/>
    </source>
</evidence>
<organism evidence="9 10">
    <name type="scientific">Buchnera aphidicola</name>
    <name type="common">Macrosiphoniella sanborni</name>
    <dbReference type="NCBI Taxonomy" id="1241865"/>
    <lineage>
        <taxon>Bacteria</taxon>
        <taxon>Pseudomonadati</taxon>
        <taxon>Pseudomonadota</taxon>
        <taxon>Gammaproteobacteria</taxon>
        <taxon>Enterobacterales</taxon>
        <taxon>Erwiniaceae</taxon>
        <taxon>Buchnera</taxon>
    </lineage>
</organism>
<evidence type="ECO:0000256" key="5">
    <source>
        <dbReference type="ARBA" id="ARBA00022729"/>
    </source>
</evidence>
<dbReference type="GO" id="GO:0009279">
    <property type="term" value="C:cell outer membrane"/>
    <property type="evidence" value="ECO:0007669"/>
    <property type="project" value="UniProtKB-SubCell"/>
</dbReference>
<dbReference type="InterPro" id="IPR050298">
    <property type="entry name" value="Gram-neg_bact_OMP"/>
</dbReference>
<evidence type="ECO:0000256" key="2">
    <source>
        <dbReference type="ARBA" id="ARBA00007539"/>
    </source>
</evidence>
<evidence type="ECO:0000256" key="1">
    <source>
        <dbReference type="ARBA" id="ARBA00004571"/>
    </source>
</evidence>
<dbReference type="CDD" id="cd00342">
    <property type="entry name" value="gram_neg_porins"/>
    <property type="match status" value="1"/>
</dbReference>
<feature type="chain" id="PRO_5021009342" evidence="8">
    <location>
        <begin position="24"/>
        <end position="394"/>
    </location>
</feature>
<evidence type="ECO:0000313" key="10">
    <source>
        <dbReference type="Proteomes" id="UP000298745"/>
    </source>
</evidence>
<keyword evidence="7" id="KW-0998">Cell outer membrane</keyword>
<comment type="subcellular location">
    <subcellularLocation>
        <location evidence="1">Cell outer membrane</location>
        <topology evidence="1">Multi-pass membrane protein</topology>
    </subcellularLocation>
</comment>